<evidence type="ECO:0000313" key="2">
    <source>
        <dbReference type="Proteomes" id="UP000638897"/>
    </source>
</evidence>
<dbReference type="Proteomes" id="UP000638897">
    <property type="component" value="Unassembled WGS sequence"/>
</dbReference>
<sequence length="207" mass="23664">MLTSNELRWFYPGKIPEDIKVWFQRCCLIDQEQLPETREDIYLYVPESNFLGIKLRHGSLEVKWRTAELGVVGFGELVAGNAEKWAKWSCEDPTGESFHPTTVLSKSSWVRVEKTRYLQSYQVLSDFSVQSVANDECIDSACSLEITQLLIQNNTWWSLALEANAEDQRLMANLQATAKSVFKTYRGAKLLATNSYAYPYWLGLVCG</sequence>
<protein>
    <submittedName>
        <fullName evidence="1">Uncharacterized protein</fullName>
    </submittedName>
</protein>
<gene>
    <name evidence="1" type="ORF">H6F81_03325</name>
</gene>
<organism evidence="1 2">
    <name type="scientific">Anabaena cylindrica FACHB-318</name>
    <dbReference type="NCBI Taxonomy" id="2692880"/>
    <lineage>
        <taxon>Bacteria</taxon>
        <taxon>Bacillati</taxon>
        <taxon>Cyanobacteriota</taxon>
        <taxon>Cyanophyceae</taxon>
        <taxon>Nostocales</taxon>
        <taxon>Nostocaceae</taxon>
        <taxon>Anabaena</taxon>
    </lineage>
</organism>
<dbReference type="RefSeq" id="WP_010997228.1">
    <property type="nucleotide sequence ID" value="NZ_JACJQC010000002.1"/>
</dbReference>
<evidence type="ECO:0000313" key="1">
    <source>
        <dbReference type="EMBL" id="MBD2170282.1"/>
    </source>
</evidence>
<name>A0ABR7ZCS1_ANACY</name>
<dbReference type="EMBL" id="JACJQC010000002">
    <property type="protein sequence ID" value="MBD2170282.1"/>
    <property type="molecule type" value="Genomic_DNA"/>
</dbReference>
<reference evidence="1 2" key="1">
    <citation type="journal article" date="2020" name="ISME J.">
        <title>Comparative genomics reveals insights into cyanobacterial evolution and habitat adaptation.</title>
        <authorList>
            <person name="Chen M.Y."/>
            <person name="Teng W.K."/>
            <person name="Zhao L."/>
            <person name="Hu C.X."/>
            <person name="Zhou Y.K."/>
            <person name="Han B.P."/>
            <person name="Song L.R."/>
            <person name="Shu W.S."/>
        </authorList>
    </citation>
    <scope>NUCLEOTIDE SEQUENCE [LARGE SCALE GENOMIC DNA]</scope>
    <source>
        <strain evidence="1 2">FACHB-318</strain>
    </source>
</reference>
<proteinExistence type="predicted"/>
<accession>A0ABR7ZCS1</accession>
<comment type="caution">
    <text evidence="1">The sequence shown here is derived from an EMBL/GenBank/DDBJ whole genome shotgun (WGS) entry which is preliminary data.</text>
</comment>
<keyword evidence="2" id="KW-1185">Reference proteome</keyword>